<dbReference type="Gene3D" id="3.30.70.270">
    <property type="match status" value="1"/>
</dbReference>
<evidence type="ECO:0000313" key="3">
    <source>
        <dbReference type="EMBL" id="CBA33514.1"/>
    </source>
</evidence>
<proteinExistence type="predicted"/>
<protein>
    <recommendedName>
        <fullName evidence="1">diguanylate cyclase</fullName>
        <ecNumber evidence="1">2.7.7.65</ecNumber>
    </recommendedName>
</protein>
<dbReference type="InterPro" id="IPR035965">
    <property type="entry name" value="PAS-like_dom_sf"/>
</dbReference>
<name>C9YGP4_CURXX</name>
<dbReference type="InterPro" id="IPR000160">
    <property type="entry name" value="GGDEF_dom"/>
</dbReference>
<dbReference type="Pfam" id="PF00990">
    <property type="entry name" value="GGDEF"/>
    <property type="match status" value="1"/>
</dbReference>
<dbReference type="AlphaFoldDB" id="C9YGP4"/>
<dbReference type="EC" id="2.7.7.65" evidence="1"/>
<sequence>MPSQGAQRMAHISGIADSVSLVAHFASLYEHSPLHVVLYDPQDMVRYANPAHCTDFGMARDAVMSWSDMMRHSYQNQVGAAINTDDLEAWLVSAKARRGKLPFRTFETDLRNGRWMYITETMDDQGWMLSVGFDITALRANDRSLRQARDGALRAAQVDTLTGVSSRAHVLEQLDLRLNQLRSTQQPCGLVLLDLDYFKKINDTYGHTAGDEVLQRFSRLVVGTLGRNDGFGRIGGEEFLLLFPMVTAPEMEAKVQGILELVRESSPLPEVPRFHHTCSAGLVMLDPALSAIENMRNADRALYAAKGAGRDRLIWA</sequence>
<reference evidence="3" key="1">
    <citation type="journal article" date="2010" name="Nature">
        <title>The Dynamic genome of Hydra.</title>
        <authorList>
            <person name="Chapman J.A."/>
            <person name="Kirkness E.F."/>
            <person name="Simakov O."/>
            <person name="Hampson S.E."/>
            <person name="Mitros T."/>
            <person name="Weinmaier T."/>
            <person name="Rattei T."/>
            <person name="Balasubramanian P.G."/>
            <person name="Borman J."/>
            <person name="Busam D."/>
            <person name="Disbennett K."/>
            <person name="Pfannkoch C."/>
            <person name="Sumin N."/>
            <person name="Sutton G."/>
            <person name="Viswanathan L."/>
            <person name="Walenz B."/>
            <person name="Goodstein D.M."/>
            <person name="Hellsten U."/>
            <person name="Kawashima T."/>
            <person name="Prochnik S.E."/>
            <person name="Putnam N.H."/>
            <person name="Shu S."/>
            <person name="Blumberg B."/>
            <person name="Dana C.E."/>
            <person name="Gee L."/>
            <person name="Kibler D.F."/>
            <person name="Law L."/>
            <person name="Lindgens D."/>
            <person name="Martinez D.E."/>
            <person name="Peng J."/>
            <person name="Wigge P.A."/>
            <person name="Bertulat B."/>
            <person name="Guder C."/>
            <person name="Nakamura Y."/>
            <person name="Ozbek S."/>
            <person name="Watanabe H."/>
            <person name="Khalturin K."/>
            <person name="Hemmrich G."/>
            <person name="Franke A."/>
            <person name="Augustin R."/>
            <person name="Fraune S."/>
            <person name="Hayakawa E."/>
            <person name="Hayakawa S."/>
            <person name="Hirose M."/>
            <person name="Hwang J."/>
            <person name="Ikeo K."/>
            <person name="Nishimiya-Fujisawa C."/>
            <person name="Ogura A."/>
            <person name="Takahashi T."/>
            <person name="Steinmetz P.R."/>
            <person name="Zhang X."/>
            <person name="Aufschnaiter R."/>
            <person name="Eder M.K."/>
            <person name="Gorny A.K."/>
            <person name="Salvenmoser W."/>
            <person name="Heimberg A.M."/>
            <person name="Wheeler B.M."/>
            <person name="Peterson K.J."/>
            <person name="Boettger A."/>
            <person name="Tischler P."/>
            <person name="Wolf A."/>
            <person name="Gojobori T."/>
            <person name="Remington K.A."/>
            <person name="Strausberg R.L."/>
            <person name="Venter J."/>
            <person name="Technau U."/>
            <person name="Hobmayer B."/>
            <person name="Bosch T.C."/>
            <person name="Holstein T.W."/>
            <person name="Fujisawa T."/>
            <person name="Bode H.R."/>
            <person name="David C.N."/>
            <person name="Rokhsar D.S."/>
            <person name="Steele R.E."/>
        </authorList>
    </citation>
    <scope>NUCLEOTIDE SEQUENCE</scope>
</reference>
<evidence type="ECO:0000259" key="2">
    <source>
        <dbReference type="PROSITE" id="PS50887"/>
    </source>
</evidence>
<dbReference type="SMART" id="SM00267">
    <property type="entry name" value="GGDEF"/>
    <property type="match status" value="1"/>
</dbReference>
<dbReference type="PANTHER" id="PTHR45138">
    <property type="entry name" value="REGULATORY COMPONENTS OF SENSORY TRANSDUCTION SYSTEM"/>
    <property type="match status" value="1"/>
</dbReference>
<dbReference type="EMBL" id="FN543108">
    <property type="protein sequence ID" value="CBA33514.1"/>
    <property type="molecule type" value="Genomic_DNA"/>
</dbReference>
<feature type="domain" description="GGDEF" evidence="2">
    <location>
        <begin position="186"/>
        <end position="316"/>
    </location>
</feature>
<dbReference type="InterPro" id="IPR050469">
    <property type="entry name" value="Diguanylate_Cyclase"/>
</dbReference>
<evidence type="ECO:0000256" key="1">
    <source>
        <dbReference type="ARBA" id="ARBA00012528"/>
    </source>
</evidence>
<dbReference type="GO" id="GO:0043709">
    <property type="term" value="P:cell adhesion involved in single-species biofilm formation"/>
    <property type="evidence" value="ECO:0007669"/>
    <property type="project" value="TreeGrafter"/>
</dbReference>
<organism evidence="3">
    <name type="scientific">Curvibacter symbiont subsp. Hydra magnipapillata</name>
    <dbReference type="NCBI Taxonomy" id="667019"/>
    <lineage>
        <taxon>Bacteria</taxon>
        <taxon>Pseudomonadati</taxon>
        <taxon>Pseudomonadota</taxon>
        <taxon>Betaproteobacteria</taxon>
        <taxon>Burkholderiales</taxon>
        <taxon>Comamonadaceae</taxon>
        <taxon>Curvibacter</taxon>
    </lineage>
</organism>
<dbReference type="GO" id="GO:0052621">
    <property type="term" value="F:diguanylate cyclase activity"/>
    <property type="evidence" value="ECO:0007669"/>
    <property type="project" value="UniProtKB-EC"/>
</dbReference>
<dbReference type="GO" id="GO:1902201">
    <property type="term" value="P:negative regulation of bacterial-type flagellum-dependent cell motility"/>
    <property type="evidence" value="ECO:0007669"/>
    <property type="project" value="TreeGrafter"/>
</dbReference>
<dbReference type="InterPro" id="IPR043128">
    <property type="entry name" value="Rev_trsase/Diguanyl_cyclase"/>
</dbReference>
<dbReference type="PANTHER" id="PTHR45138:SF24">
    <property type="entry name" value="DIGUANYLATE CYCLASE DGCC-RELATED"/>
    <property type="match status" value="1"/>
</dbReference>
<dbReference type="InterPro" id="IPR029787">
    <property type="entry name" value="Nucleotide_cyclase"/>
</dbReference>
<accession>C9YGP4</accession>
<dbReference type="PROSITE" id="PS50887">
    <property type="entry name" value="GGDEF"/>
    <property type="match status" value="1"/>
</dbReference>
<dbReference type="SUPFAM" id="SSF55073">
    <property type="entry name" value="Nucleotide cyclase"/>
    <property type="match status" value="1"/>
</dbReference>
<dbReference type="GO" id="GO:0005886">
    <property type="term" value="C:plasma membrane"/>
    <property type="evidence" value="ECO:0007669"/>
    <property type="project" value="TreeGrafter"/>
</dbReference>
<gene>
    <name evidence="3" type="ORF">Csp_B19440</name>
</gene>
<dbReference type="SUPFAM" id="SSF55785">
    <property type="entry name" value="PYP-like sensor domain (PAS domain)"/>
    <property type="match status" value="1"/>
</dbReference>
<dbReference type="NCBIfam" id="TIGR00254">
    <property type="entry name" value="GGDEF"/>
    <property type="match status" value="1"/>
</dbReference>
<dbReference type="CDD" id="cd01949">
    <property type="entry name" value="GGDEF"/>
    <property type="match status" value="1"/>
</dbReference>